<accession>A0A5C5Z1X2</accession>
<evidence type="ECO:0008006" key="4">
    <source>
        <dbReference type="Google" id="ProtNLM"/>
    </source>
</evidence>
<keyword evidence="1" id="KW-1133">Transmembrane helix</keyword>
<gene>
    <name evidence="2" type="ORF">CA13_28340</name>
</gene>
<proteinExistence type="predicted"/>
<evidence type="ECO:0000256" key="1">
    <source>
        <dbReference type="SAM" id="Phobius"/>
    </source>
</evidence>
<reference evidence="2 3" key="1">
    <citation type="submission" date="2019-02" db="EMBL/GenBank/DDBJ databases">
        <title>Deep-cultivation of Planctomycetes and their phenomic and genomic characterization uncovers novel biology.</title>
        <authorList>
            <person name="Wiegand S."/>
            <person name="Jogler M."/>
            <person name="Boedeker C."/>
            <person name="Pinto D."/>
            <person name="Vollmers J."/>
            <person name="Rivas-Marin E."/>
            <person name="Kohn T."/>
            <person name="Peeters S.H."/>
            <person name="Heuer A."/>
            <person name="Rast P."/>
            <person name="Oberbeckmann S."/>
            <person name="Bunk B."/>
            <person name="Jeske O."/>
            <person name="Meyerdierks A."/>
            <person name="Storesund J.E."/>
            <person name="Kallscheuer N."/>
            <person name="Luecker S."/>
            <person name="Lage O.M."/>
            <person name="Pohl T."/>
            <person name="Merkel B.J."/>
            <person name="Hornburger P."/>
            <person name="Mueller R.-W."/>
            <person name="Bruemmer F."/>
            <person name="Labrenz M."/>
            <person name="Spormann A.M."/>
            <person name="Op Den Camp H."/>
            <person name="Overmann J."/>
            <person name="Amann R."/>
            <person name="Jetten M.S.M."/>
            <person name="Mascher T."/>
            <person name="Medema M.H."/>
            <person name="Devos D.P."/>
            <person name="Kaster A.-K."/>
            <person name="Ovreas L."/>
            <person name="Rohde M."/>
            <person name="Galperin M.Y."/>
            <person name="Jogler C."/>
        </authorList>
    </citation>
    <scope>NUCLEOTIDE SEQUENCE [LARGE SCALE GENOMIC DNA]</scope>
    <source>
        <strain evidence="2 3">CA13</strain>
    </source>
</reference>
<dbReference type="EMBL" id="SJPJ01000001">
    <property type="protein sequence ID" value="TWT81382.1"/>
    <property type="molecule type" value="Genomic_DNA"/>
</dbReference>
<name>A0A5C5Z1X2_9BACT</name>
<comment type="caution">
    <text evidence="2">The sequence shown here is derived from an EMBL/GenBank/DDBJ whole genome shotgun (WGS) entry which is preliminary data.</text>
</comment>
<dbReference type="Proteomes" id="UP000315010">
    <property type="component" value="Unassembled WGS sequence"/>
</dbReference>
<organism evidence="2 3">
    <name type="scientific">Novipirellula herctigrandis</name>
    <dbReference type="NCBI Taxonomy" id="2527986"/>
    <lineage>
        <taxon>Bacteria</taxon>
        <taxon>Pseudomonadati</taxon>
        <taxon>Planctomycetota</taxon>
        <taxon>Planctomycetia</taxon>
        <taxon>Pirellulales</taxon>
        <taxon>Pirellulaceae</taxon>
        <taxon>Novipirellula</taxon>
    </lineage>
</organism>
<evidence type="ECO:0000313" key="2">
    <source>
        <dbReference type="EMBL" id="TWT81382.1"/>
    </source>
</evidence>
<dbReference type="Pfam" id="PF14316">
    <property type="entry name" value="DUF4381"/>
    <property type="match status" value="1"/>
</dbReference>
<feature type="transmembrane region" description="Helical" evidence="1">
    <location>
        <begin position="20"/>
        <end position="44"/>
    </location>
</feature>
<keyword evidence="3" id="KW-1185">Reference proteome</keyword>
<keyword evidence="1" id="KW-0472">Membrane</keyword>
<evidence type="ECO:0000313" key="3">
    <source>
        <dbReference type="Proteomes" id="UP000315010"/>
    </source>
</evidence>
<dbReference type="OrthoDB" id="283083at2"/>
<sequence>MIAEQGNLKDLRDIVVPEPVAWWPLAVGWWVLLGITLVTGLYLATRAWQKWQANAYRRAALVELEQANSASTMTQILKRTALCVFPREEVASLSGQPWCDWLRERGDQPMTSSTERYLSSDAFRDADIVDQQELRDYVAGWIRLHRTISSDAVRGRQTC</sequence>
<dbReference type="AlphaFoldDB" id="A0A5C5Z1X2"/>
<keyword evidence="1" id="KW-0812">Transmembrane</keyword>
<dbReference type="RefSeq" id="WP_146397291.1">
    <property type="nucleotide sequence ID" value="NZ_SJPJ01000001.1"/>
</dbReference>
<protein>
    <recommendedName>
        <fullName evidence="4">DUF4381 domain-containing protein</fullName>
    </recommendedName>
</protein>
<dbReference type="InterPro" id="IPR025489">
    <property type="entry name" value="DUF4381"/>
</dbReference>